<dbReference type="InterPro" id="IPR037401">
    <property type="entry name" value="SnoaL-like"/>
</dbReference>
<evidence type="ECO:0000313" key="2">
    <source>
        <dbReference type="EMBL" id="TCK27580.1"/>
    </source>
</evidence>
<dbReference type="Pfam" id="PF12680">
    <property type="entry name" value="SnoaL_2"/>
    <property type="match status" value="1"/>
</dbReference>
<evidence type="ECO:0000313" key="3">
    <source>
        <dbReference type="Proteomes" id="UP000295560"/>
    </source>
</evidence>
<protein>
    <submittedName>
        <fullName evidence="2">SnoaL-like protein</fullName>
    </submittedName>
</protein>
<sequence length="162" mass="18073">MGNSAPADIPDLDLFCNAWGDALTSRSTDAVLELTSPDITWDDTVFWPSVVHGHDELRRYMDTVWKTMPDYEYYEVGRFFGPSGDRAVVLWGQRGSGTAAATAGATFDFQGCDVFLRFEEGKLAHYQAAYEITDMARQLGLLPPRGDQLGVQYLRSLTHQQA</sequence>
<feature type="domain" description="SnoaL-like" evidence="1">
    <location>
        <begin position="19"/>
        <end position="125"/>
    </location>
</feature>
<keyword evidence="3" id="KW-1185">Reference proteome</keyword>
<dbReference type="SUPFAM" id="SSF54427">
    <property type="entry name" value="NTF2-like"/>
    <property type="match status" value="1"/>
</dbReference>
<accession>A0A4R1I2Q1</accession>
<dbReference type="OrthoDB" id="333383at2"/>
<evidence type="ECO:0000259" key="1">
    <source>
        <dbReference type="Pfam" id="PF12680"/>
    </source>
</evidence>
<name>A0A4R1I2Q1_PSEEN</name>
<dbReference type="RefSeq" id="WP_132426558.1">
    <property type="nucleotide sequence ID" value="NZ_SMFZ01000001.1"/>
</dbReference>
<comment type="caution">
    <text evidence="2">The sequence shown here is derived from an EMBL/GenBank/DDBJ whole genome shotgun (WGS) entry which is preliminary data.</text>
</comment>
<dbReference type="InterPro" id="IPR032710">
    <property type="entry name" value="NTF2-like_dom_sf"/>
</dbReference>
<dbReference type="AlphaFoldDB" id="A0A4R1I2Q1"/>
<reference evidence="2 3" key="1">
    <citation type="submission" date="2019-03" db="EMBL/GenBank/DDBJ databases">
        <title>Sequencing the genomes of 1000 actinobacteria strains.</title>
        <authorList>
            <person name="Klenk H.-P."/>
        </authorList>
    </citation>
    <scope>NUCLEOTIDE SEQUENCE [LARGE SCALE GENOMIC DNA]</scope>
    <source>
        <strain evidence="2 3">DSM 44969</strain>
    </source>
</reference>
<dbReference type="Proteomes" id="UP000295560">
    <property type="component" value="Unassembled WGS sequence"/>
</dbReference>
<organism evidence="2 3">
    <name type="scientific">Pseudonocardia endophytica</name>
    <dbReference type="NCBI Taxonomy" id="401976"/>
    <lineage>
        <taxon>Bacteria</taxon>
        <taxon>Bacillati</taxon>
        <taxon>Actinomycetota</taxon>
        <taxon>Actinomycetes</taxon>
        <taxon>Pseudonocardiales</taxon>
        <taxon>Pseudonocardiaceae</taxon>
        <taxon>Pseudonocardia</taxon>
    </lineage>
</organism>
<proteinExistence type="predicted"/>
<dbReference type="EMBL" id="SMFZ01000001">
    <property type="protein sequence ID" value="TCK27580.1"/>
    <property type="molecule type" value="Genomic_DNA"/>
</dbReference>
<dbReference type="Gene3D" id="3.10.450.50">
    <property type="match status" value="1"/>
</dbReference>
<gene>
    <name evidence="2" type="ORF">EV378_3452</name>
</gene>